<feature type="signal peptide" evidence="1">
    <location>
        <begin position="1"/>
        <end position="24"/>
    </location>
</feature>
<name>A0A2P5AWK3_PARAD</name>
<keyword evidence="1" id="KW-0732">Signal</keyword>
<accession>A0A2P5AWK3</accession>
<organism evidence="2 3">
    <name type="scientific">Parasponia andersonii</name>
    <name type="common">Sponia andersonii</name>
    <dbReference type="NCBI Taxonomy" id="3476"/>
    <lineage>
        <taxon>Eukaryota</taxon>
        <taxon>Viridiplantae</taxon>
        <taxon>Streptophyta</taxon>
        <taxon>Embryophyta</taxon>
        <taxon>Tracheophyta</taxon>
        <taxon>Spermatophyta</taxon>
        <taxon>Magnoliopsida</taxon>
        <taxon>eudicotyledons</taxon>
        <taxon>Gunneridae</taxon>
        <taxon>Pentapetalae</taxon>
        <taxon>rosids</taxon>
        <taxon>fabids</taxon>
        <taxon>Rosales</taxon>
        <taxon>Cannabaceae</taxon>
        <taxon>Parasponia</taxon>
    </lineage>
</organism>
<evidence type="ECO:0000256" key="1">
    <source>
        <dbReference type="SAM" id="SignalP"/>
    </source>
</evidence>
<evidence type="ECO:0000313" key="2">
    <source>
        <dbReference type="EMBL" id="PON40881.1"/>
    </source>
</evidence>
<reference evidence="3" key="1">
    <citation type="submission" date="2016-06" db="EMBL/GenBank/DDBJ databases">
        <title>Parallel loss of symbiosis genes in relatives of nitrogen-fixing non-legume Parasponia.</title>
        <authorList>
            <person name="Van Velzen R."/>
            <person name="Holmer R."/>
            <person name="Bu F."/>
            <person name="Rutten L."/>
            <person name="Van Zeijl A."/>
            <person name="Liu W."/>
            <person name="Santuari L."/>
            <person name="Cao Q."/>
            <person name="Sharma T."/>
            <person name="Shen D."/>
            <person name="Roswanjaya Y."/>
            <person name="Wardhani T."/>
            <person name="Kalhor M.S."/>
            <person name="Jansen J."/>
            <person name="Van den Hoogen J."/>
            <person name="Gungor B."/>
            <person name="Hartog M."/>
            <person name="Hontelez J."/>
            <person name="Verver J."/>
            <person name="Yang W.-C."/>
            <person name="Schijlen E."/>
            <person name="Repin R."/>
            <person name="Schilthuizen M."/>
            <person name="Schranz E."/>
            <person name="Heidstra R."/>
            <person name="Miyata K."/>
            <person name="Fedorova E."/>
            <person name="Kohlen W."/>
            <person name="Bisseling T."/>
            <person name="Smit S."/>
            <person name="Geurts R."/>
        </authorList>
    </citation>
    <scope>NUCLEOTIDE SEQUENCE [LARGE SCALE GENOMIC DNA]</scope>
    <source>
        <strain evidence="3">cv. WU1-14</strain>
    </source>
</reference>
<comment type="caution">
    <text evidence="2">The sequence shown here is derived from an EMBL/GenBank/DDBJ whole genome shotgun (WGS) entry which is preliminary data.</text>
</comment>
<evidence type="ECO:0000313" key="3">
    <source>
        <dbReference type="Proteomes" id="UP000237105"/>
    </source>
</evidence>
<keyword evidence="3" id="KW-1185">Reference proteome</keyword>
<sequence length="94" mass="9816">MATKKAMVLMLVFVLLLSSNSVVSEESSIQGAIEKIGDAASSAKVAAEKVSDSISSSETIKNVKDTTSSGASWVHDKLESVVLKTEDSGDKKSP</sequence>
<gene>
    <name evidence="2" type="ORF">PanWU01x14_293970</name>
</gene>
<evidence type="ECO:0008006" key="4">
    <source>
        <dbReference type="Google" id="ProtNLM"/>
    </source>
</evidence>
<dbReference type="Proteomes" id="UP000237105">
    <property type="component" value="Unassembled WGS sequence"/>
</dbReference>
<feature type="chain" id="PRO_5015106646" description="Transmembrane protein" evidence="1">
    <location>
        <begin position="25"/>
        <end position="94"/>
    </location>
</feature>
<protein>
    <recommendedName>
        <fullName evidence="4">Transmembrane protein</fullName>
    </recommendedName>
</protein>
<proteinExistence type="predicted"/>
<dbReference type="EMBL" id="JXTB01000430">
    <property type="protein sequence ID" value="PON40881.1"/>
    <property type="molecule type" value="Genomic_DNA"/>
</dbReference>
<dbReference type="AlphaFoldDB" id="A0A2P5AWK3"/>